<dbReference type="GO" id="GO:0005524">
    <property type="term" value="F:ATP binding"/>
    <property type="evidence" value="ECO:0007669"/>
    <property type="project" value="InterPro"/>
</dbReference>
<keyword evidence="1" id="KW-0235">DNA replication</keyword>
<reference evidence="5" key="1">
    <citation type="submission" date="2020-10" db="EMBL/GenBank/DDBJ databases">
        <title>Ca. Dormibacterota MAGs.</title>
        <authorList>
            <person name="Montgomery K."/>
        </authorList>
    </citation>
    <scope>NUCLEOTIDE SEQUENCE [LARGE SCALE GENOMIC DNA]</scope>
    <source>
        <strain evidence="5">SC8812_S17_10</strain>
    </source>
</reference>
<dbReference type="Pfam" id="PF00772">
    <property type="entry name" value="DnaB"/>
    <property type="match status" value="1"/>
</dbReference>
<dbReference type="EMBL" id="JAEKNR010000074">
    <property type="protein sequence ID" value="MBJ7597734.1"/>
    <property type="molecule type" value="Genomic_DNA"/>
</dbReference>
<dbReference type="PANTHER" id="PTHR30153:SF2">
    <property type="entry name" value="REPLICATIVE DNA HELICASE"/>
    <property type="match status" value="1"/>
</dbReference>
<dbReference type="SUPFAM" id="SSF48024">
    <property type="entry name" value="N-terminal domain of DnaB helicase"/>
    <property type="match status" value="1"/>
</dbReference>
<dbReference type="InterPro" id="IPR016136">
    <property type="entry name" value="DNA_helicase_N/primase_C"/>
</dbReference>
<gene>
    <name evidence="5" type="ORF">JF922_06580</name>
</gene>
<dbReference type="GO" id="GO:0005829">
    <property type="term" value="C:cytosol"/>
    <property type="evidence" value="ECO:0007669"/>
    <property type="project" value="TreeGrafter"/>
</dbReference>
<dbReference type="GO" id="GO:0006260">
    <property type="term" value="P:DNA replication"/>
    <property type="evidence" value="ECO:0007669"/>
    <property type="project" value="UniProtKB-KW"/>
</dbReference>
<accession>A0A934K2K2</accession>
<dbReference type="InterPro" id="IPR025048">
    <property type="entry name" value="DUF3987"/>
</dbReference>
<evidence type="ECO:0000259" key="4">
    <source>
        <dbReference type="Pfam" id="PF00772"/>
    </source>
</evidence>
<keyword evidence="6" id="KW-1185">Reference proteome</keyword>
<sequence length="708" mass="76714">MTFKDEDVTVGDGEERRAANGEPIAPPHDVEAEASVLGSMLLDPAAIGRVVELLTPDDFYHENHGQLYRAALNLVREGRPIDHVTLAAELERLGLLNKVGGRAQLALLQEQVPTATNVLHYAQSVRACARKRRLIQAGREAVRLGQDPGLGAEQILERLADHVRDEMESAALDLWHSPIPLSATHALPPFPVDCLPPWLGEYVSCLAEATQTPPDLPGILVLSALAACAGGRVRLQVRQGWEEPLNLYSAVALPPGERKSAVFAEVTAPLADFEAMLSAERSYEIAEARARRKVAEKALDAAQNSAARAIGSERERRLEEVAAAARELEDAVVPFEYRLLADDATPEATASLLAEQRGRLALLSPEGGIFGQMAGRYSAGGQPNLDVYLKGHSGDMLRVDRKGRPPEFIAHPALTVGLAVQPEVLRSLSDQPGFRGRGLLARFFYSLPASRVGGRRTDVLPVPAGVRERYSSELKTLAHSLEPGAKTSWVLTLTRQAEAELLAFADELEPRLGEGGDLGHVADWGCKLVGGIGRVAGLLHLSTNVRRGWGEAVAADSVQAAIRLGRYLIQHALAAFDLMEADPNLTMARRLLKWIAAKELRSFSRRDCFEAMKGRIRRVEGLDPILNVLEVHCCIRRRHQEPRGRGRPPAPIFDVNPLVAKLALFAQGQSPGISANGTNSANSALQGAAESQPEYQTMGPGGDWERIA</sequence>
<evidence type="ECO:0000256" key="1">
    <source>
        <dbReference type="ARBA" id="ARBA00022705"/>
    </source>
</evidence>
<evidence type="ECO:0000313" key="5">
    <source>
        <dbReference type="EMBL" id="MBJ7597734.1"/>
    </source>
</evidence>
<feature type="compositionally biased region" description="Basic and acidic residues" evidence="3">
    <location>
        <begin position="1"/>
        <end position="19"/>
    </location>
</feature>
<dbReference type="InterPro" id="IPR007693">
    <property type="entry name" value="DNA_helicase_DnaB-like_N"/>
</dbReference>
<evidence type="ECO:0000313" key="6">
    <source>
        <dbReference type="Proteomes" id="UP000612893"/>
    </source>
</evidence>
<keyword evidence="2" id="KW-0238">DNA-binding</keyword>
<dbReference type="Pfam" id="PF13148">
    <property type="entry name" value="DUF3987"/>
    <property type="match status" value="1"/>
</dbReference>
<dbReference type="Gene3D" id="1.10.860.10">
    <property type="entry name" value="DNAb Helicase, Chain A"/>
    <property type="match status" value="1"/>
</dbReference>
<feature type="region of interest" description="Disordered" evidence="3">
    <location>
        <begin position="1"/>
        <end position="27"/>
    </location>
</feature>
<name>A0A934K2K2_9BACT</name>
<dbReference type="Proteomes" id="UP000612893">
    <property type="component" value="Unassembled WGS sequence"/>
</dbReference>
<organism evidence="5 6">
    <name type="scientific">Candidatus Nephthysia bennettiae</name>
    <dbReference type="NCBI Taxonomy" id="3127016"/>
    <lineage>
        <taxon>Bacteria</taxon>
        <taxon>Bacillati</taxon>
        <taxon>Candidatus Dormiibacterota</taxon>
        <taxon>Candidatus Dormibacteria</taxon>
        <taxon>Candidatus Dormibacterales</taxon>
        <taxon>Candidatus Dormibacteraceae</taxon>
        <taxon>Candidatus Nephthysia</taxon>
    </lineage>
</organism>
<dbReference type="AlphaFoldDB" id="A0A934K2K2"/>
<evidence type="ECO:0000256" key="3">
    <source>
        <dbReference type="SAM" id="MobiDB-lite"/>
    </source>
</evidence>
<evidence type="ECO:0000256" key="2">
    <source>
        <dbReference type="ARBA" id="ARBA00023125"/>
    </source>
</evidence>
<dbReference type="InterPro" id="IPR036185">
    <property type="entry name" value="DNA_heli_DnaB-like_N_sf"/>
</dbReference>
<dbReference type="GO" id="GO:0003678">
    <property type="term" value="F:DNA helicase activity"/>
    <property type="evidence" value="ECO:0007669"/>
    <property type="project" value="InterPro"/>
</dbReference>
<dbReference type="PANTHER" id="PTHR30153">
    <property type="entry name" value="REPLICATIVE DNA HELICASE DNAB"/>
    <property type="match status" value="1"/>
</dbReference>
<feature type="domain" description="DNA helicase DnaB-like N-terminal" evidence="4">
    <location>
        <begin position="26"/>
        <end position="126"/>
    </location>
</feature>
<feature type="compositionally biased region" description="Polar residues" evidence="3">
    <location>
        <begin position="675"/>
        <end position="685"/>
    </location>
</feature>
<feature type="region of interest" description="Disordered" evidence="3">
    <location>
        <begin position="675"/>
        <end position="708"/>
    </location>
</feature>
<comment type="caution">
    <text evidence="5">The sequence shown here is derived from an EMBL/GenBank/DDBJ whole genome shotgun (WGS) entry which is preliminary data.</text>
</comment>
<dbReference type="RefSeq" id="WP_338200182.1">
    <property type="nucleotide sequence ID" value="NZ_JAEKNR010000074.1"/>
</dbReference>
<proteinExistence type="predicted"/>
<protein>
    <submittedName>
        <fullName evidence="5">DUF3987 domain-containing protein</fullName>
    </submittedName>
</protein>
<dbReference type="GO" id="GO:0003677">
    <property type="term" value="F:DNA binding"/>
    <property type="evidence" value="ECO:0007669"/>
    <property type="project" value="UniProtKB-KW"/>
</dbReference>